<dbReference type="EMBL" id="FNUJ01000002">
    <property type="protein sequence ID" value="SEF24733.1"/>
    <property type="molecule type" value="Genomic_DNA"/>
</dbReference>
<accession>A0A1H5QF18</accession>
<feature type="transmembrane region" description="Helical" evidence="1">
    <location>
        <begin position="13"/>
        <end position="31"/>
    </location>
</feature>
<name>A0A1H5QF18_9PSEU</name>
<protein>
    <submittedName>
        <fullName evidence="2">Uncharacterized protein</fullName>
    </submittedName>
</protein>
<dbReference type="RefSeq" id="WP_086676961.1">
    <property type="nucleotide sequence ID" value="NZ_FNUJ01000002.1"/>
</dbReference>
<dbReference type="Proteomes" id="UP000198878">
    <property type="component" value="Unassembled WGS sequence"/>
</dbReference>
<reference evidence="3" key="1">
    <citation type="submission" date="2016-10" db="EMBL/GenBank/DDBJ databases">
        <authorList>
            <person name="Varghese N."/>
            <person name="Submissions S."/>
        </authorList>
    </citation>
    <scope>NUCLEOTIDE SEQUENCE [LARGE SCALE GENOMIC DNA]</scope>
    <source>
        <strain evidence="3">DSM 44654</strain>
    </source>
</reference>
<organism evidence="2 3">
    <name type="scientific">Amycolatopsis pretoriensis</name>
    <dbReference type="NCBI Taxonomy" id="218821"/>
    <lineage>
        <taxon>Bacteria</taxon>
        <taxon>Bacillati</taxon>
        <taxon>Actinomycetota</taxon>
        <taxon>Actinomycetes</taxon>
        <taxon>Pseudonocardiales</taxon>
        <taxon>Pseudonocardiaceae</taxon>
        <taxon>Amycolatopsis</taxon>
    </lineage>
</organism>
<sequence>MKLLMMLAYVSDAPWYVVFAWLIAYQTTVLARRRSLLGKYRRSLGRLHRAVHVSRKHTTAKTSRGK</sequence>
<keyword evidence="1" id="KW-0472">Membrane</keyword>
<gene>
    <name evidence="2" type="ORF">SAMN05421837_102837</name>
</gene>
<keyword evidence="3" id="KW-1185">Reference proteome</keyword>
<evidence type="ECO:0000313" key="3">
    <source>
        <dbReference type="Proteomes" id="UP000198878"/>
    </source>
</evidence>
<dbReference type="AlphaFoldDB" id="A0A1H5QF18"/>
<proteinExistence type="predicted"/>
<evidence type="ECO:0000313" key="2">
    <source>
        <dbReference type="EMBL" id="SEF24733.1"/>
    </source>
</evidence>
<keyword evidence="1" id="KW-1133">Transmembrane helix</keyword>
<evidence type="ECO:0000256" key="1">
    <source>
        <dbReference type="SAM" id="Phobius"/>
    </source>
</evidence>
<keyword evidence="1" id="KW-0812">Transmembrane</keyword>